<keyword evidence="6 8" id="KW-0067">ATP-binding</keyword>
<comment type="caution">
    <text evidence="11">The sequence shown here is derived from an EMBL/GenBank/DDBJ whole genome shotgun (WGS) entry which is preliminary data.</text>
</comment>
<dbReference type="AlphaFoldDB" id="A0AAJ0M6S6"/>
<evidence type="ECO:0000256" key="4">
    <source>
        <dbReference type="ARBA" id="ARBA00022741"/>
    </source>
</evidence>
<dbReference type="GO" id="GO:0005739">
    <property type="term" value="C:mitochondrion"/>
    <property type="evidence" value="ECO:0007669"/>
    <property type="project" value="TreeGrafter"/>
</dbReference>
<dbReference type="InterPro" id="IPR019807">
    <property type="entry name" value="Hexokinase_BS"/>
</dbReference>
<dbReference type="EC" id="2.7.1.-" evidence="8"/>
<protein>
    <recommendedName>
        <fullName evidence="8">Phosphotransferase</fullName>
        <ecNumber evidence="8">2.7.1.-</ecNumber>
    </recommendedName>
</protein>
<dbReference type="PROSITE" id="PS00378">
    <property type="entry name" value="HEXOKINASE_1"/>
    <property type="match status" value="1"/>
</dbReference>
<dbReference type="Pfam" id="PF00349">
    <property type="entry name" value="Hexokinase_1"/>
    <property type="match status" value="1"/>
</dbReference>
<dbReference type="InterPro" id="IPR022673">
    <property type="entry name" value="Hexokinase_C"/>
</dbReference>
<dbReference type="Gene3D" id="3.30.420.40">
    <property type="match status" value="1"/>
</dbReference>
<comment type="similarity">
    <text evidence="2 8">Belongs to the hexokinase family.</text>
</comment>
<sequence length="541" mass="58895">MWFPGFSGLRNEQSLTLNEQINRIAHQFEYTDADVNKGVNEFLRQIAEGLEKDGTSLSQIPTYVTDVPNGTEKGLYMAVDLGGTNFRVCSIKLNGDGSFYLTSTKVPIPKELMVAKTAPELFAFLARQIEAFLQKHHSEKFEAHIRRRMTASSPLGFRDENVFRMGFTFSFPVQQVGINKGTLIRWTKGFDIPDAVGKDVCALLQAEIDKLHLPVRIAALVNDTVGTLMARSYGAPGKHGAVLGAIFGTGTNGAYVEQLSKVKKSLLGDYDNSTGKMIINTEWGSFDNELNVLPNTPWDVEVDKITPNPGLQMYEKRVSGMFLGEIVRQVLLDLLKNPNVPLFKDVDSRSNDWLSTTEISERSAIYKAWGLDTSVLSIAAIDNSPGLSPLRGALESALDISSPSFEDAQAFKTIAEAVVRRAARLSAVAIAAIVLQTGKLTDPDLADEPIDIGVDGSLVEHYPRFMEMIYEALRAVDGIGEEGAKRIRIGIARDGSGVGAALIALVAGRMEKASDVSGISELRSTATIDEENEGAISESSE</sequence>
<dbReference type="GO" id="GO:0006096">
    <property type="term" value="P:glycolytic process"/>
    <property type="evidence" value="ECO:0007669"/>
    <property type="project" value="UniProtKB-KW"/>
</dbReference>
<evidence type="ECO:0000256" key="1">
    <source>
        <dbReference type="ARBA" id="ARBA00004888"/>
    </source>
</evidence>
<keyword evidence="7 8" id="KW-0324">Glycolysis</keyword>
<dbReference type="PANTHER" id="PTHR19443">
    <property type="entry name" value="HEXOKINASE"/>
    <property type="match status" value="1"/>
</dbReference>
<accession>A0AAJ0M6S6</accession>
<evidence type="ECO:0000256" key="3">
    <source>
        <dbReference type="ARBA" id="ARBA00022679"/>
    </source>
</evidence>
<evidence type="ECO:0000256" key="2">
    <source>
        <dbReference type="ARBA" id="ARBA00009225"/>
    </source>
</evidence>
<dbReference type="GO" id="GO:0005829">
    <property type="term" value="C:cytosol"/>
    <property type="evidence" value="ECO:0007669"/>
    <property type="project" value="TreeGrafter"/>
</dbReference>
<feature type="domain" description="Hexokinase C-terminal" evidence="10">
    <location>
        <begin position="243"/>
        <end position="506"/>
    </location>
</feature>
<dbReference type="GO" id="GO:0006006">
    <property type="term" value="P:glucose metabolic process"/>
    <property type="evidence" value="ECO:0007669"/>
    <property type="project" value="TreeGrafter"/>
</dbReference>
<dbReference type="FunFam" id="3.30.420.40:FF:000034">
    <property type="entry name" value="Phosphotransferase"/>
    <property type="match status" value="1"/>
</dbReference>
<reference evidence="11" key="1">
    <citation type="journal article" date="2023" name="Mol. Phylogenet. Evol.">
        <title>Genome-scale phylogeny and comparative genomics of the fungal order Sordariales.</title>
        <authorList>
            <person name="Hensen N."/>
            <person name="Bonometti L."/>
            <person name="Westerberg I."/>
            <person name="Brannstrom I.O."/>
            <person name="Guillou S."/>
            <person name="Cros-Aarteil S."/>
            <person name="Calhoun S."/>
            <person name="Haridas S."/>
            <person name="Kuo A."/>
            <person name="Mondo S."/>
            <person name="Pangilinan J."/>
            <person name="Riley R."/>
            <person name="LaButti K."/>
            <person name="Andreopoulos B."/>
            <person name="Lipzen A."/>
            <person name="Chen C."/>
            <person name="Yan M."/>
            <person name="Daum C."/>
            <person name="Ng V."/>
            <person name="Clum A."/>
            <person name="Steindorff A."/>
            <person name="Ohm R.A."/>
            <person name="Martin F."/>
            <person name="Silar P."/>
            <person name="Natvig D.O."/>
            <person name="Lalanne C."/>
            <person name="Gautier V."/>
            <person name="Ament-Velasquez S.L."/>
            <person name="Kruys A."/>
            <person name="Hutchinson M.I."/>
            <person name="Powell A.J."/>
            <person name="Barry K."/>
            <person name="Miller A.N."/>
            <person name="Grigoriev I.V."/>
            <person name="Debuchy R."/>
            <person name="Gladieux P."/>
            <person name="Hiltunen Thoren M."/>
            <person name="Johannesson H."/>
        </authorList>
    </citation>
    <scope>NUCLEOTIDE SEQUENCE</scope>
    <source>
        <strain evidence="11">CBS 333.67</strain>
    </source>
</reference>
<dbReference type="SUPFAM" id="SSF53067">
    <property type="entry name" value="Actin-like ATPase domain"/>
    <property type="match status" value="2"/>
</dbReference>
<keyword evidence="3 8" id="KW-0808">Transferase</keyword>
<dbReference type="GO" id="GO:0005524">
    <property type="term" value="F:ATP binding"/>
    <property type="evidence" value="ECO:0007669"/>
    <property type="project" value="UniProtKB-UniRule"/>
</dbReference>
<evidence type="ECO:0000256" key="8">
    <source>
        <dbReference type="RuleBase" id="RU362007"/>
    </source>
</evidence>
<evidence type="ECO:0000259" key="9">
    <source>
        <dbReference type="Pfam" id="PF00349"/>
    </source>
</evidence>
<dbReference type="PROSITE" id="PS51748">
    <property type="entry name" value="HEXOKINASE_2"/>
    <property type="match status" value="1"/>
</dbReference>
<keyword evidence="4 8" id="KW-0547">Nucleotide-binding</keyword>
<evidence type="ECO:0000256" key="5">
    <source>
        <dbReference type="ARBA" id="ARBA00022777"/>
    </source>
</evidence>
<dbReference type="GO" id="GO:0001678">
    <property type="term" value="P:intracellular glucose homeostasis"/>
    <property type="evidence" value="ECO:0007669"/>
    <property type="project" value="InterPro"/>
</dbReference>
<dbReference type="RefSeq" id="XP_062726750.1">
    <property type="nucleotide sequence ID" value="XM_062871004.1"/>
</dbReference>
<dbReference type="GO" id="GO:0004340">
    <property type="term" value="F:glucokinase activity"/>
    <property type="evidence" value="ECO:0007669"/>
    <property type="project" value="TreeGrafter"/>
</dbReference>
<dbReference type="InterPro" id="IPR043129">
    <property type="entry name" value="ATPase_NBD"/>
</dbReference>
<evidence type="ECO:0000256" key="6">
    <source>
        <dbReference type="ARBA" id="ARBA00022840"/>
    </source>
</evidence>
<keyword evidence="5 8" id="KW-0418">Kinase</keyword>
<evidence type="ECO:0000313" key="12">
    <source>
        <dbReference type="Proteomes" id="UP001273166"/>
    </source>
</evidence>
<dbReference type="GeneID" id="87889833"/>
<reference evidence="11" key="2">
    <citation type="submission" date="2023-06" db="EMBL/GenBank/DDBJ databases">
        <authorList>
            <consortium name="Lawrence Berkeley National Laboratory"/>
            <person name="Mondo S.J."/>
            <person name="Hensen N."/>
            <person name="Bonometti L."/>
            <person name="Westerberg I."/>
            <person name="Brannstrom I.O."/>
            <person name="Guillou S."/>
            <person name="Cros-Aarteil S."/>
            <person name="Calhoun S."/>
            <person name="Haridas S."/>
            <person name="Kuo A."/>
            <person name="Pangilinan J."/>
            <person name="Riley R."/>
            <person name="Labutti K."/>
            <person name="Andreopoulos B."/>
            <person name="Lipzen A."/>
            <person name="Chen C."/>
            <person name="Yanf M."/>
            <person name="Daum C."/>
            <person name="Ng V."/>
            <person name="Clum A."/>
            <person name="Steindorff A."/>
            <person name="Ohm R."/>
            <person name="Martin F."/>
            <person name="Silar P."/>
            <person name="Natvig D."/>
            <person name="Lalanne C."/>
            <person name="Gautier V."/>
            <person name="Ament-Velasquez S.L."/>
            <person name="Kruys A."/>
            <person name="Hutchinson M.I."/>
            <person name="Powell A.J."/>
            <person name="Barry K."/>
            <person name="Miller A.N."/>
            <person name="Grigoriev I.V."/>
            <person name="Debuchy R."/>
            <person name="Gladieux P."/>
            <person name="Thoren M.H."/>
            <person name="Johannesson H."/>
        </authorList>
    </citation>
    <scope>NUCLEOTIDE SEQUENCE</scope>
    <source>
        <strain evidence="11">CBS 333.67</strain>
    </source>
</reference>
<evidence type="ECO:0000313" key="11">
    <source>
        <dbReference type="EMBL" id="KAK3310970.1"/>
    </source>
</evidence>
<dbReference type="GO" id="GO:0005536">
    <property type="term" value="F:D-glucose binding"/>
    <property type="evidence" value="ECO:0007669"/>
    <property type="project" value="InterPro"/>
</dbReference>
<dbReference type="PANTHER" id="PTHR19443:SF30">
    <property type="entry name" value="GLUCOKINASE-1-RELATED"/>
    <property type="match status" value="1"/>
</dbReference>
<gene>
    <name evidence="11" type="ORF">B0T15DRAFT_57587</name>
</gene>
<proteinExistence type="inferred from homology"/>
<dbReference type="Gene3D" id="3.40.367.20">
    <property type="match status" value="1"/>
</dbReference>
<dbReference type="EMBL" id="JAUDZG010000001">
    <property type="protein sequence ID" value="KAK3310970.1"/>
    <property type="molecule type" value="Genomic_DNA"/>
</dbReference>
<evidence type="ECO:0000259" key="10">
    <source>
        <dbReference type="Pfam" id="PF03727"/>
    </source>
</evidence>
<dbReference type="InterPro" id="IPR001312">
    <property type="entry name" value="Hexokinase"/>
</dbReference>
<feature type="domain" description="Hexokinase N-terminal" evidence="9">
    <location>
        <begin position="21"/>
        <end position="233"/>
    </location>
</feature>
<dbReference type="GO" id="GO:0008865">
    <property type="term" value="F:fructokinase activity"/>
    <property type="evidence" value="ECO:0007669"/>
    <property type="project" value="TreeGrafter"/>
</dbReference>
<evidence type="ECO:0000256" key="7">
    <source>
        <dbReference type="ARBA" id="ARBA00023152"/>
    </source>
</evidence>
<dbReference type="Pfam" id="PF03727">
    <property type="entry name" value="Hexokinase_2"/>
    <property type="match status" value="1"/>
</dbReference>
<comment type="pathway">
    <text evidence="1">Carbohydrate degradation; glycolysis; D-glyceraldehyde 3-phosphate and glycerone phosphate from D-glucose: step 1/4.</text>
</comment>
<dbReference type="PRINTS" id="PR00475">
    <property type="entry name" value="HEXOKINASE"/>
</dbReference>
<dbReference type="Proteomes" id="UP001273166">
    <property type="component" value="Unassembled WGS sequence"/>
</dbReference>
<name>A0AAJ0M6S6_9PEZI</name>
<keyword evidence="12" id="KW-1185">Reference proteome</keyword>
<dbReference type="InterPro" id="IPR022672">
    <property type="entry name" value="Hexokinase_N"/>
</dbReference>
<organism evidence="11 12">
    <name type="scientific">Chaetomium strumarium</name>
    <dbReference type="NCBI Taxonomy" id="1170767"/>
    <lineage>
        <taxon>Eukaryota</taxon>
        <taxon>Fungi</taxon>
        <taxon>Dikarya</taxon>
        <taxon>Ascomycota</taxon>
        <taxon>Pezizomycotina</taxon>
        <taxon>Sordariomycetes</taxon>
        <taxon>Sordariomycetidae</taxon>
        <taxon>Sordariales</taxon>
        <taxon>Chaetomiaceae</taxon>
        <taxon>Chaetomium</taxon>
    </lineage>
</organism>